<dbReference type="RefSeq" id="WP_133765457.1">
    <property type="nucleotide sequence ID" value="NZ_BAAARP010000001.1"/>
</dbReference>
<dbReference type="OrthoDB" id="5122951at2"/>
<comment type="caution">
    <text evidence="1">The sequence shown here is derived from an EMBL/GenBank/DDBJ whole genome shotgun (WGS) entry which is preliminary data.</text>
</comment>
<name>A0A4R7FSE3_9MICO</name>
<organism evidence="1 2">
    <name type="scientific">Amnibacterium kyonggiense</name>
    <dbReference type="NCBI Taxonomy" id="595671"/>
    <lineage>
        <taxon>Bacteria</taxon>
        <taxon>Bacillati</taxon>
        <taxon>Actinomycetota</taxon>
        <taxon>Actinomycetes</taxon>
        <taxon>Micrococcales</taxon>
        <taxon>Microbacteriaceae</taxon>
        <taxon>Amnibacterium</taxon>
    </lineage>
</organism>
<gene>
    <name evidence="1" type="ORF">CLV52_1351</name>
</gene>
<dbReference type="EMBL" id="SOAM01000001">
    <property type="protein sequence ID" value="TDS80782.1"/>
    <property type="molecule type" value="Genomic_DNA"/>
</dbReference>
<evidence type="ECO:0000313" key="2">
    <source>
        <dbReference type="Proteomes" id="UP000295344"/>
    </source>
</evidence>
<dbReference type="AlphaFoldDB" id="A0A4R7FSE3"/>
<proteinExistence type="predicted"/>
<accession>A0A4R7FSE3</accession>
<sequence>MSADRPTAGRTVVSARAIEKIVRAVTAHEFGVDVKSVAADLNDEAGRLDLAVRTPIRVVSIRRAQDDPRSIERSGGSVLARAGRSEQAIVDQVGSLTGSTVSRLAVRLTGAEIKQERRVR</sequence>
<evidence type="ECO:0000313" key="1">
    <source>
        <dbReference type="EMBL" id="TDS80782.1"/>
    </source>
</evidence>
<protein>
    <submittedName>
        <fullName evidence="1">Uncharacterized protein</fullName>
    </submittedName>
</protein>
<reference evidence="1 2" key="1">
    <citation type="submission" date="2019-03" db="EMBL/GenBank/DDBJ databases">
        <title>Genomic Encyclopedia of Archaeal and Bacterial Type Strains, Phase II (KMG-II): from individual species to whole genera.</title>
        <authorList>
            <person name="Goeker M."/>
        </authorList>
    </citation>
    <scope>NUCLEOTIDE SEQUENCE [LARGE SCALE GENOMIC DNA]</scope>
    <source>
        <strain evidence="1 2">DSM 24782</strain>
    </source>
</reference>
<dbReference type="Proteomes" id="UP000295344">
    <property type="component" value="Unassembled WGS sequence"/>
</dbReference>
<keyword evidence="2" id="KW-1185">Reference proteome</keyword>